<dbReference type="AlphaFoldDB" id="A0A1C3HPG7"/>
<sequence length="154" mass="16948">MTAKTHHYHTRTEWTGNLGVGTAHYTAYSRDHIHRAPGKADIPGSADPAYRGDPARWNPEELLLVAASACHKLWYLHHCADHGITVLAYRDDAEAEMNEAAGRMTAIRLKPRVTISAASDPALALALHHDAHRDCYIANTLNCPVTIDAHIEQA</sequence>
<proteinExistence type="predicted"/>
<gene>
    <name evidence="1" type="ORF">CHUV0807_1780</name>
</gene>
<dbReference type="SUPFAM" id="SSF82784">
    <property type="entry name" value="OsmC-like"/>
    <property type="match status" value="1"/>
</dbReference>
<protein>
    <submittedName>
        <fullName evidence="1">OsmC/Ohr family protein</fullName>
    </submittedName>
</protein>
<dbReference type="PANTHER" id="PTHR42830:SF2">
    <property type="entry name" value="OSMC_OHR FAMILY PROTEIN"/>
    <property type="match status" value="1"/>
</dbReference>
<evidence type="ECO:0000313" key="2">
    <source>
        <dbReference type="Proteomes" id="UP000190837"/>
    </source>
</evidence>
<dbReference type="RefSeq" id="WP_079541316.1">
    <property type="nucleotide sequence ID" value="NZ_FKLO01000060.1"/>
</dbReference>
<dbReference type="InterPro" id="IPR052707">
    <property type="entry name" value="OsmC_Ohr_Peroxiredoxin"/>
</dbReference>
<evidence type="ECO:0000313" key="1">
    <source>
        <dbReference type="EMBL" id="SAZ05720.1"/>
    </source>
</evidence>
<name>A0A1C3HPG7_9GAMM</name>
<accession>A0A1C3HPG7</accession>
<dbReference type="EMBL" id="FKLO01000060">
    <property type="protein sequence ID" value="SAZ05720.1"/>
    <property type="molecule type" value="Genomic_DNA"/>
</dbReference>
<reference evidence="2" key="1">
    <citation type="submission" date="2016-04" db="EMBL/GenBank/DDBJ databases">
        <authorList>
            <person name="Tagini F."/>
        </authorList>
    </citation>
    <scope>NUCLEOTIDE SEQUENCE [LARGE SCALE GENOMIC DNA]</scope>
    <source>
        <strain evidence="2">CHUV0807</strain>
    </source>
</reference>
<dbReference type="Pfam" id="PF02566">
    <property type="entry name" value="OsmC"/>
    <property type="match status" value="1"/>
</dbReference>
<dbReference type="InterPro" id="IPR003718">
    <property type="entry name" value="OsmC/Ohr_fam"/>
</dbReference>
<dbReference type="PANTHER" id="PTHR42830">
    <property type="entry name" value="OSMOTICALLY INDUCIBLE FAMILY PROTEIN"/>
    <property type="match status" value="1"/>
</dbReference>
<organism evidence="1 2">
    <name type="scientific">Cardiobacterium hominis</name>
    <dbReference type="NCBI Taxonomy" id="2718"/>
    <lineage>
        <taxon>Bacteria</taxon>
        <taxon>Pseudomonadati</taxon>
        <taxon>Pseudomonadota</taxon>
        <taxon>Gammaproteobacteria</taxon>
        <taxon>Cardiobacteriales</taxon>
        <taxon>Cardiobacteriaceae</taxon>
        <taxon>Cardiobacterium</taxon>
    </lineage>
</organism>
<dbReference type="InterPro" id="IPR015946">
    <property type="entry name" value="KH_dom-like_a/b"/>
</dbReference>
<dbReference type="InterPro" id="IPR036102">
    <property type="entry name" value="OsmC/Ohrsf"/>
</dbReference>
<dbReference type="Gene3D" id="3.30.300.20">
    <property type="match status" value="1"/>
</dbReference>
<dbReference type="Proteomes" id="UP000190837">
    <property type="component" value="Unassembled WGS sequence"/>
</dbReference>